<dbReference type="InterPro" id="IPR001264">
    <property type="entry name" value="Glyco_trans_51"/>
</dbReference>
<reference evidence="13 14" key="1">
    <citation type="submission" date="2016-10" db="EMBL/GenBank/DDBJ databases">
        <authorList>
            <person name="de Groot N.N."/>
        </authorList>
    </citation>
    <scope>NUCLEOTIDE SEQUENCE [LARGE SCALE GENOMIC DNA]</scope>
    <source>
        <strain evidence="13 14">DSM 43794</strain>
    </source>
</reference>
<evidence type="ECO:0000313" key="13">
    <source>
        <dbReference type="EMBL" id="SDQ63515.1"/>
    </source>
</evidence>
<feature type="compositionally biased region" description="Gly residues" evidence="9">
    <location>
        <begin position="30"/>
        <end position="94"/>
    </location>
</feature>
<dbReference type="GO" id="GO:0009252">
    <property type="term" value="P:peptidoglycan biosynthetic process"/>
    <property type="evidence" value="ECO:0007669"/>
    <property type="project" value="TreeGrafter"/>
</dbReference>
<feature type="region of interest" description="Disordered" evidence="9">
    <location>
        <begin position="1"/>
        <end position="105"/>
    </location>
</feature>
<feature type="compositionally biased region" description="Acidic residues" evidence="9">
    <location>
        <begin position="741"/>
        <end position="776"/>
    </location>
</feature>
<keyword evidence="10" id="KW-0472">Membrane</keyword>
<evidence type="ECO:0000256" key="5">
    <source>
        <dbReference type="ARBA" id="ARBA00022801"/>
    </source>
</evidence>
<feature type="transmembrane region" description="Helical" evidence="10">
    <location>
        <begin position="115"/>
        <end position="139"/>
    </location>
</feature>
<dbReference type="AlphaFoldDB" id="A0A1H1CH48"/>
<dbReference type="InterPro" id="IPR036950">
    <property type="entry name" value="PBP_transglycosylase"/>
</dbReference>
<keyword evidence="6" id="KW-0511">Multifunctional enzyme</keyword>
<evidence type="ECO:0000313" key="14">
    <source>
        <dbReference type="Proteomes" id="UP000217103"/>
    </source>
</evidence>
<comment type="catalytic activity">
    <reaction evidence="7">
        <text>Preferential cleavage: (Ac)2-L-Lys-D-Ala-|-D-Ala. Also transpeptidation of peptidyl-alanyl moieties that are N-acyl substituents of D-alanine.</text>
        <dbReference type="EC" id="3.4.16.4"/>
    </reaction>
</comment>
<evidence type="ECO:0000256" key="8">
    <source>
        <dbReference type="ARBA" id="ARBA00049902"/>
    </source>
</evidence>
<evidence type="ECO:0000256" key="10">
    <source>
        <dbReference type="SAM" id="Phobius"/>
    </source>
</evidence>
<dbReference type="Gene3D" id="3.40.710.10">
    <property type="entry name" value="DD-peptidase/beta-lactamase superfamily"/>
    <property type="match status" value="1"/>
</dbReference>
<gene>
    <name evidence="13" type="ORF">SAMN04489764_1474</name>
</gene>
<dbReference type="SUPFAM" id="SSF56601">
    <property type="entry name" value="beta-lactamase/transpeptidase-like"/>
    <property type="match status" value="1"/>
</dbReference>
<dbReference type="InterPro" id="IPR050396">
    <property type="entry name" value="Glycosyltr_51/Transpeptidase"/>
</dbReference>
<dbReference type="EMBL" id="FNKK01000002">
    <property type="protein sequence ID" value="SDQ63515.1"/>
    <property type="molecule type" value="Genomic_DNA"/>
</dbReference>
<dbReference type="STRING" id="35622.SAMN04489764_1474"/>
<feature type="compositionally biased region" description="Gly residues" evidence="9">
    <location>
        <begin position="1"/>
        <end position="10"/>
    </location>
</feature>
<evidence type="ECO:0000256" key="2">
    <source>
        <dbReference type="ARBA" id="ARBA00022670"/>
    </source>
</evidence>
<keyword evidence="10" id="KW-0812">Transmembrane</keyword>
<keyword evidence="5" id="KW-0378">Hydrolase</keyword>
<dbReference type="Gene3D" id="1.10.3810.10">
    <property type="entry name" value="Biosynthetic peptidoglycan transglycosylase-like"/>
    <property type="match status" value="1"/>
</dbReference>
<evidence type="ECO:0000259" key="11">
    <source>
        <dbReference type="Pfam" id="PF00905"/>
    </source>
</evidence>
<dbReference type="Proteomes" id="UP000217103">
    <property type="component" value="Unassembled WGS sequence"/>
</dbReference>
<proteinExistence type="predicted"/>
<dbReference type="GO" id="GO:0009002">
    <property type="term" value="F:serine-type D-Ala-D-Ala carboxypeptidase activity"/>
    <property type="evidence" value="ECO:0007669"/>
    <property type="project" value="UniProtKB-EC"/>
</dbReference>
<dbReference type="Pfam" id="PF00912">
    <property type="entry name" value="Transgly"/>
    <property type="match status" value="1"/>
</dbReference>
<dbReference type="GO" id="GO:0030288">
    <property type="term" value="C:outer membrane-bounded periplasmic space"/>
    <property type="evidence" value="ECO:0007669"/>
    <property type="project" value="TreeGrafter"/>
</dbReference>
<feature type="domain" description="Glycosyl transferase family 51" evidence="12">
    <location>
        <begin position="166"/>
        <end position="339"/>
    </location>
</feature>
<name>A0A1H1CH48_9ACTN</name>
<accession>A0A1H1CH48</accession>
<feature type="compositionally biased region" description="Basic and acidic residues" evidence="9">
    <location>
        <begin position="95"/>
        <end position="105"/>
    </location>
</feature>
<dbReference type="PANTHER" id="PTHR32282:SF34">
    <property type="entry name" value="PENICILLIN-BINDING PROTEIN 1A"/>
    <property type="match status" value="1"/>
</dbReference>
<keyword evidence="1 13" id="KW-0121">Carboxypeptidase</keyword>
<comment type="catalytic activity">
    <reaction evidence="8">
        <text>[GlcNAc-(1-&gt;4)-Mur2Ac(oyl-L-Ala-gamma-D-Glu-L-Lys-D-Ala-D-Ala)](n)-di-trans,octa-cis-undecaprenyl diphosphate + beta-D-GlcNAc-(1-&gt;4)-Mur2Ac(oyl-L-Ala-gamma-D-Glu-L-Lys-D-Ala-D-Ala)-di-trans,octa-cis-undecaprenyl diphosphate = [GlcNAc-(1-&gt;4)-Mur2Ac(oyl-L-Ala-gamma-D-Glu-L-Lys-D-Ala-D-Ala)](n+1)-di-trans,octa-cis-undecaprenyl diphosphate + di-trans,octa-cis-undecaprenyl diphosphate + H(+)</text>
        <dbReference type="Rhea" id="RHEA:23708"/>
        <dbReference type="Rhea" id="RHEA-COMP:9602"/>
        <dbReference type="Rhea" id="RHEA-COMP:9603"/>
        <dbReference type="ChEBI" id="CHEBI:15378"/>
        <dbReference type="ChEBI" id="CHEBI:58405"/>
        <dbReference type="ChEBI" id="CHEBI:60033"/>
        <dbReference type="ChEBI" id="CHEBI:78435"/>
        <dbReference type="EC" id="2.4.99.28"/>
    </reaction>
</comment>
<dbReference type="Pfam" id="PF00905">
    <property type="entry name" value="Transpeptidase"/>
    <property type="match status" value="1"/>
</dbReference>
<evidence type="ECO:0000256" key="7">
    <source>
        <dbReference type="ARBA" id="ARBA00034000"/>
    </source>
</evidence>
<keyword evidence="10" id="KW-1133">Transmembrane helix</keyword>
<evidence type="ECO:0000256" key="3">
    <source>
        <dbReference type="ARBA" id="ARBA00022676"/>
    </source>
</evidence>
<protein>
    <submittedName>
        <fullName evidence="13">Membrane carboxypeptidase (Penicillin-binding protein)</fullName>
    </submittedName>
</protein>
<dbReference type="InterPro" id="IPR001460">
    <property type="entry name" value="PCN-bd_Tpept"/>
</dbReference>
<feature type="region of interest" description="Disordered" evidence="9">
    <location>
        <begin position="723"/>
        <end position="810"/>
    </location>
</feature>
<keyword evidence="2" id="KW-0645">Protease</keyword>
<evidence type="ECO:0000256" key="6">
    <source>
        <dbReference type="ARBA" id="ARBA00023268"/>
    </source>
</evidence>
<evidence type="ECO:0000256" key="9">
    <source>
        <dbReference type="SAM" id="MobiDB-lite"/>
    </source>
</evidence>
<keyword evidence="14" id="KW-1185">Reference proteome</keyword>
<feature type="compositionally biased region" description="Acidic residues" evidence="9">
    <location>
        <begin position="783"/>
        <end position="793"/>
    </location>
</feature>
<evidence type="ECO:0000256" key="4">
    <source>
        <dbReference type="ARBA" id="ARBA00022679"/>
    </source>
</evidence>
<sequence length="810" mass="87051">MATAGGGDRGAGPRPAGGPDGRSGTRPGRGVPGRGGSGRGGPEGNGPGRGGPGRGGPGRGGPGRGGPGRGGPAGRGPGREGPGGSGKSGGPGDGSGRRKGGEGKRRGWRRFIPNWKIVMAGFAVCAAGVFGMVAVGYAYTPIPSVTQENVEDEGSVIYYDDGKTVLARLGTKREIVEYEDIPVEVQDAVVAAENHTFWEDPGIDIRGMARAAWSTLTGQQVQGGSTITQQMVRNYYGGLSQEVSIERKVKEIFISVKLAKTRPKEEVLTRYLNTIYFGRGAHGIQAAAKEFFGKRVQDLNIREAAYLAGRIQNPSRFDREEQEGNLAPTQERYEYVIRELAEMKPDKYGSLPQTHPKAPKRKPVRNTEVYKGLKGYMITEVLKELEKKGISEEEVKEGGYKITSTFNKRLMLLAKKAVVENTADLPKEIHTGLAAVDPRNGRLRAFYGGNNYLKDAWNEATMSQKQAASAFKPYVLAAWLDSGYSLDSYLPGNGSVKLPGTTPITNDHPGPASVDVVKATAASINTAYAKMAEKVGLDKVIEVAAGAGLDRERLKDAESRHHYLISIGSNQVTMVEQAAGYSIFANKGKHYETHTVIKVVDRNGLVVIKEPSTAKQVISEEAAADATYALQQVVKSGTGRGAALYDRPVAGKTGTNNQNKEAWFVGFTPQLSTAVGMYKEVDGKEVSLGNIQGATYPTKVWRAFMSEALKNAPVLQFPERANVGTPEHIAPKPTPTPTATPEDEELPEEDDSGDDPGDEWPVEDEQETPVEEEQESDCFPWDDSCDTNLDAEFDAPPAFSTPRGREPVGR</sequence>
<dbReference type="InterPro" id="IPR012338">
    <property type="entry name" value="Beta-lactam/transpept-like"/>
</dbReference>
<dbReference type="PANTHER" id="PTHR32282">
    <property type="entry name" value="BINDING PROTEIN TRANSPEPTIDASE, PUTATIVE-RELATED"/>
    <property type="match status" value="1"/>
</dbReference>
<feature type="domain" description="Penicillin-binding protein transpeptidase" evidence="11">
    <location>
        <begin position="434"/>
        <end position="685"/>
    </location>
</feature>
<evidence type="ECO:0000256" key="1">
    <source>
        <dbReference type="ARBA" id="ARBA00022645"/>
    </source>
</evidence>
<dbReference type="GO" id="GO:0008955">
    <property type="term" value="F:peptidoglycan glycosyltransferase activity"/>
    <property type="evidence" value="ECO:0007669"/>
    <property type="project" value="UniProtKB-EC"/>
</dbReference>
<organism evidence="13 14">
    <name type="scientific">Thermostaphylospora chromogena</name>
    <dbReference type="NCBI Taxonomy" id="35622"/>
    <lineage>
        <taxon>Bacteria</taxon>
        <taxon>Bacillati</taxon>
        <taxon>Actinomycetota</taxon>
        <taxon>Actinomycetes</taxon>
        <taxon>Streptosporangiales</taxon>
        <taxon>Thermomonosporaceae</taxon>
        <taxon>Thermostaphylospora</taxon>
    </lineage>
</organism>
<dbReference type="SUPFAM" id="SSF53955">
    <property type="entry name" value="Lysozyme-like"/>
    <property type="match status" value="1"/>
</dbReference>
<evidence type="ECO:0000259" key="12">
    <source>
        <dbReference type="Pfam" id="PF00912"/>
    </source>
</evidence>
<keyword evidence="4" id="KW-0808">Transferase</keyword>
<dbReference type="InterPro" id="IPR023346">
    <property type="entry name" value="Lysozyme-like_dom_sf"/>
</dbReference>
<dbReference type="GO" id="GO:0008658">
    <property type="term" value="F:penicillin binding"/>
    <property type="evidence" value="ECO:0007669"/>
    <property type="project" value="InterPro"/>
</dbReference>
<keyword evidence="3" id="KW-0328">Glycosyltransferase</keyword>
<dbReference type="GO" id="GO:0006508">
    <property type="term" value="P:proteolysis"/>
    <property type="evidence" value="ECO:0007669"/>
    <property type="project" value="UniProtKB-KW"/>
</dbReference>